<gene>
    <name evidence="4" type="ORF">SAMN05421854_12362</name>
</gene>
<dbReference type="PRINTS" id="PR01397">
    <property type="entry name" value="DHBDHDRGNASE"/>
</dbReference>
<dbReference type="InterPro" id="IPR002347">
    <property type="entry name" value="SDR_fam"/>
</dbReference>
<dbReference type="GO" id="GO:0008667">
    <property type="term" value="F:2,3-dihydro-2,3-dihydroxybenzoate dehydrogenase activity"/>
    <property type="evidence" value="ECO:0007669"/>
    <property type="project" value="UniProtKB-UniRule"/>
</dbReference>
<sequence>MTRDAGAGIEGRIALVTGGARGIGAAVVEALARAGAVVAAVDIDEEGLREVAARDYGAGLARAEPAGALASRGVALAGGGAGAARVGAADGADVAGASTVGSAGATGARTVDGADVAGASTVDSAGATGARTVDGADATRVGGAAGARARTVDGTGAARVGAADGVAAAQARTVGDAGVPVDAQRPAGAGRVVPFVADVGDPGAVARVVADVERELGPIGIGVSVAGVLRPGSVVETSDEDWAATFAVNATGVFAVLREISRRMQPRGSGVLVTVGSNAAGVPRAGMAAYAASKAAATMLTRCLGLELAGAGIRCNIVSPGSTDTEMQRLLWTDDSGEARVVAGNPEQFRVGIPLGRIADPADIADAVLFLASDRARHITMQNLYVDGGATLRA</sequence>
<dbReference type="FunFam" id="3.40.50.720:FF:000084">
    <property type="entry name" value="Short-chain dehydrogenase reductase"/>
    <property type="match status" value="1"/>
</dbReference>
<dbReference type="Proteomes" id="UP000199137">
    <property type="component" value="Unassembled WGS sequence"/>
</dbReference>
<dbReference type="InterPro" id="IPR020904">
    <property type="entry name" value="Sc_DH/Rdtase_CS"/>
</dbReference>
<protein>
    <recommendedName>
        <fullName evidence="3">2,3-dihydro-2,3-dihydroxybenzoate dehydrogenase</fullName>
        <ecNumber evidence="3">1.3.1.28</ecNumber>
    </recommendedName>
</protein>
<dbReference type="InterPro" id="IPR003560">
    <property type="entry name" value="DHB_DH"/>
</dbReference>
<comment type="similarity">
    <text evidence="1">Belongs to the short-chain dehydrogenases/reductases (SDR) family.</text>
</comment>
<dbReference type="GO" id="GO:0019290">
    <property type="term" value="P:siderophore biosynthetic process"/>
    <property type="evidence" value="ECO:0007669"/>
    <property type="project" value="InterPro"/>
</dbReference>
<dbReference type="NCBIfam" id="TIGR04316">
    <property type="entry name" value="dhbA_paeA"/>
    <property type="match status" value="1"/>
</dbReference>
<dbReference type="PANTHER" id="PTHR24321:SF13">
    <property type="entry name" value="2,3-DIHYDRO-2,3-DIHYDROXYBENZOATE DEHYDROGENASE"/>
    <property type="match status" value="1"/>
</dbReference>
<reference evidence="4 5" key="1">
    <citation type="submission" date="2016-10" db="EMBL/GenBank/DDBJ databases">
        <authorList>
            <person name="de Groot N.N."/>
        </authorList>
    </citation>
    <scope>NUCLEOTIDE SEQUENCE [LARGE SCALE GENOMIC DNA]</scope>
    <source>
        <strain evidence="4 5">DSM 44637</strain>
    </source>
</reference>
<evidence type="ECO:0000256" key="1">
    <source>
        <dbReference type="ARBA" id="ARBA00006484"/>
    </source>
</evidence>
<keyword evidence="2" id="KW-0560">Oxidoreductase</keyword>
<dbReference type="Pfam" id="PF00106">
    <property type="entry name" value="adh_short"/>
    <property type="match status" value="1"/>
</dbReference>
<dbReference type="Gene3D" id="3.40.50.720">
    <property type="entry name" value="NAD(P)-binding Rossmann-like Domain"/>
    <property type="match status" value="2"/>
</dbReference>
<evidence type="ECO:0000256" key="3">
    <source>
        <dbReference type="NCBIfam" id="TIGR04316"/>
    </source>
</evidence>
<dbReference type="SUPFAM" id="SSF51735">
    <property type="entry name" value="NAD(P)-binding Rossmann-fold domains"/>
    <property type="match status" value="1"/>
</dbReference>
<dbReference type="Pfam" id="PF13561">
    <property type="entry name" value="adh_short_C2"/>
    <property type="match status" value="1"/>
</dbReference>
<dbReference type="InterPro" id="IPR036291">
    <property type="entry name" value="NAD(P)-bd_dom_sf"/>
</dbReference>
<dbReference type="PROSITE" id="PS00061">
    <property type="entry name" value="ADH_SHORT"/>
    <property type="match status" value="1"/>
</dbReference>
<evidence type="ECO:0000313" key="5">
    <source>
        <dbReference type="Proteomes" id="UP000199137"/>
    </source>
</evidence>
<dbReference type="AlphaFoldDB" id="A0A1I6B563"/>
<proteinExistence type="inferred from homology"/>
<dbReference type="EMBL" id="FOWC01000023">
    <property type="protein sequence ID" value="SFQ76055.1"/>
    <property type="molecule type" value="Genomic_DNA"/>
</dbReference>
<dbReference type="STRING" id="112413.SAMN05421854_12362"/>
<organism evidence="4 5">
    <name type="scientific">Amycolatopsis rubida</name>
    <dbReference type="NCBI Taxonomy" id="112413"/>
    <lineage>
        <taxon>Bacteria</taxon>
        <taxon>Bacillati</taxon>
        <taxon>Actinomycetota</taxon>
        <taxon>Actinomycetes</taxon>
        <taxon>Pseudonocardiales</taxon>
        <taxon>Pseudonocardiaceae</taxon>
        <taxon>Amycolatopsis</taxon>
    </lineage>
</organism>
<dbReference type="PANTHER" id="PTHR24321">
    <property type="entry name" value="DEHYDROGENASES, SHORT CHAIN"/>
    <property type="match status" value="1"/>
</dbReference>
<evidence type="ECO:0000313" key="4">
    <source>
        <dbReference type="EMBL" id="SFQ76055.1"/>
    </source>
</evidence>
<accession>A0A1I6B563</accession>
<name>A0A1I6B563_9PSEU</name>
<evidence type="ECO:0000256" key="2">
    <source>
        <dbReference type="ARBA" id="ARBA00023002"/>
    </source>
</evidence>
<dbReference type="EC" id="1.3.1.28" evidence="3"/>